<dbReference type="InterPro" id="IPR001173">
    <property type="entry name" value="Glyco_trans_2-like"/>
</dbReference>
<dbReference type="AlphaFoldDB" id="B4SDJ8"/>
<dbReference type="Gene3D" id="3.90.550.10">
    <property type="entry name" value="Spore Coat Polysaccharide Biosynthesis Protein SpsA, Chain A"/>
    <property type="match status" value="1"/>
</dbReference>
<dbReference type="GO" id="GO:0016740">
    <property type="term" value="F:transferase activity"/>
    <property type="evidence" value="ECO:0007669"/>
    <property type="project" value="UniProtKB-KW"/>
</dbReference>
<dbReference type="Proteomes" id="UP000002724">
    <property type="component" value="Chromosome"/>
</dbReference>
<dbReference type="eggNOG" id="COG0463">
    <property type="taxonomic scope" value="Bacteria"/>
</dbReference>
<dbReference type="InterPro" id="IPR029044">
    <property type="entry name" value="Nucleotide-diphossugar_trans"/>
</dbReference>
<dbReference type="STRING" id="324925.Ppha_0638"/>
<accession>B4SDJ8</accession>
<dbReference type="OrthoDB" id="6307329at2"/>
<gene>
    <name evidence="2" type="ordered locus">Ppha_0638</name>
</gene>
<dbReference type="SUPFAM" id="SSF53448">
    <property type="entry name" value="Nucleotide-diphospho-sugar transferases"/>
    <property type="match status" value="1"/>
</dbReference>
<proteinExistence type="predicted"/>
<dbReference type="EMBL" id="CP001110">
    <property type="protein sequence ID" value="ACF42937.1"/>
    <property type="molecule type" value="Genomic_DNA"/>
</dbReference>
<name>B4SDJ8_PELPB</name>
<organism evidence="2 3">
    <name type="scientific">Pelodictyon phaeoclathratiforme (strain DSM 5477 / BU-1)</name>
    <dbReference type="NCBI Taxonomy" id="324925"/>
    <lineage>
        <taxon>Bacteria</taxon>
        <taxon>Pseudomonadati</taxon>
        <taxon>Chlorobiota</taxon>
        <taxon>Chlorobiia</taxon>
        <taxon>Chlorobiales</taxon>
        <taxon>Chlorobiaceae</taxon>
        <taxon>Chlorobium/Pelodictyon group</taxon>
        <taxon>Pelodictyon</taxon>
    </lineage>
</organism>
<keyword evidence="3" id="KW-1185">Reference proteome</keyword>
<sequence length="260" mass="29462">MQKKTLTVIIPSRFQPKQLSFLEKAVQSIKKQTAIDNYDLTVLVSVDKGKMLEKNAIEQLKVRCIESSGGSQASALNAAIDLVDTQFAAFLEDDDEWYPKYLEAAAQAILFAPFVSSTQLEYDENNVLLRINDFPTPSGWFMSSDVLKSVGKFNEEYRFHLDNEWLGRLSLAKVSRIHLVEATAPVDARYIAAVRPWLDNVLKSSKGSVRLARHSEALPLVRRLRHSEAGMEKIATLPDYRARSQSECRSLVERFGRIPW</sequence>
<dbReference type="RefSeq" id="WP_012507432.1">
    <property type="nucleotide sequence ID" value="NC_011060.1"/>
</dbReference>
<evidence type="ECO:0000259" key="1">
    <source>
        <dbReference type="Pfam" id="PF00535"/>
    </source>
</evidence>
<evidence type="ECO:0000313" key="2">
    <source>
        <dbReference type="EMBL" id="ACF42937.1"/>
    </source>
</evidence>
<evidence type="ECO:0000313" key="3">
    <source>
        <dbReference type="Proteomes" id="UP000002724"/>
    </source>
</evidence>
<reference evidence="2 3" key="1">
    <citation type="submission" date="2008-06" db="EMBL/GenBank/DDBJ databases">
        <title>Complete sequence of Pelodictyon phaeoclathratiforme BU-1.</title>
        <authorList>
            <consortium name="US DOE Joint Genome Institute"/>
            <person name="Lucas S."/>
            <person name="Copeland A."/>
            <person name="Lapidus A."/>
            <person name="Glavina del Rio T."/>
            <person name="Dalin E."/>
            <person name="Tice H."/>
            <person name="Bruce D."/>
            <person name="Goodwin L."/>
            <person name="Pitluck S."/>
            <person name="Schmutz J."/>
            <person name="Larimer F."/>
            <person name="Land M."/>
            <person name="Hauser L."/>
            <person name="Kyrpides N."/>
            <person name="Mikhailova N."/>
            <person name="Liu Z."/>
            <person name="Li T."/>
            <person name="Zhao F."/>
            <person name="Overmann J."/>
            <person name="Bryant D.A."/>
            <person name="Richardson P."/>
        </authorList>
    </citation>
    <scope>NUCLEOTIDE SEQUENCE [LARGE SCALE GENOMIC DNA]</scope>
    <source>
        <strain evidence="3">DSM 5477 / BU-1</strain>
    </source>
</reference>
<feature type="domain" description="Glycosyltransferase 2-like" evidence="1">
    <location>
        <begin position="7"/>
        <end position="128"/>
    </location>
</feature>
<keyword evidence="2" id="KW-0808">Transferase</keyword>
<dbReference type="KEGG" id="pph:Ppha_0638"/>
<dbReference type="HOGENOM" id="CLU_1048927_0_0_10"/>
<dbReference type="Pfam" id="PF00535">
    <property type="entry name" value="Glycos_transf_2"/>
    <property type="match status" value="1"/>
</dbReference>
<protein>
    <submittedName>
        <fullName evidence="2">Glycosyl transferase family 2</fullName>
    </submittedName>
</protein>